<evidence type="ECO:0000313" key="3">
    <source>
        <dbReference type="Proteomes" id="UP000187013"/>
    </source>
</evidence>
<reference evidence="2 3" key="1">
    <citation type="submission" date="2016-08" db="EMBL/GenBank/DDBJ databases">
        <title>Draft genome sequence of allopolyploid Zygosaccharomyces rouxii.</title>
        <authorList>
            <person name="Watanabe J."/>
            <person name="Uehara K."/>
            <person name="Mogi Y."/>
            <person name="Tsukioka Y."/>
        </authorList>
    </citation>
    <scope>NUCLEOTIDE SEQUENCE [LARGE SCALE GENOMIC DNA]</scope>
    <source>
        <strain evidence="2 3">NBRC 110957</strain>
    </source>
</reference>
<dbReference type="AlphaFoldDB" id="A0A1Q2ZUH3"/>
<name>A0A1Q2ZUH3_ZYGRO</name>
<organism evidence="2 3">
    <name type="scientific">Zygosaccharomyces rouxii</name>
    <dbReference type="NCBI Taxonomy" id="4956"/>
    <lineage>
        <taxon>Eukaryota</taxon>
        <taxon>Fungi</taxon>
        <taxon>Dikarya</taxon>
        <taxon>Ascomycota</taxon>
        <taxon>Saccharomycotina</taxon>
        <taxon>Saccharomycetes</taxon>
        <taxon>Saccharomycetales</taxon>
        <taxon>Saccharomycetaceae</taxon>
        <taxon>Zygosaccharomyces</taxon>
    </lineage>
</organism>
<feature type="compositionally biased region" description="Basic and acidic residues" evidence="1">
    <location>
        <begin position="64"/>
        <end position="73"/>
    </location>
</feature>
<comment type="caution">
    <text evidence="2">The sequence shown here is derived from an EMBL/GenBank/DDBJ whole genome shotgun (WGS) entry which is preliminary data.</text>
</comment>
<dbReference type="EMBL" id="BDGX01000005">
    <property type="protein sequence ID" value="GAV47107.1"/>
    <property type="molecule type" value="Genomic_DNA"/>
</dbReference>
<feature type="compositionally biased region" description="Basic and acidic residues" evidence="1">
    <location>
        <begin position="37"/>
        <end position="52"/>
    </location>
</feature>
<dbReference type="Proteomes" id="UP000187013">
    <property type="component" value="Unassembled WGS sequence"/>
</dbReference>
<gene>
    <name evidence="2" type="ORF">ZYGR_0E01220</name>
</gene>
<feature type="region of interest" description="Disordered" evidence="1">
    <location>
        <begin position="34"/>
        <end position="73"/>
    </location>
</feature>
<accession>A0A1Q2ZUH3</accession>
<dbReference type="OrthoDB" id="10446636at2759"/>
<proteinExistence type="predicted"/>
<evidence type="ECO:0000256" key="1">
    <source>
        <dbReference type="SAM" id="MobiDB-lite"/>
    </source>
</evidence>
<evidence type="ECO:0000313" key="2">
    <source>
        <dbReference type="EMBL" id="GAV47107.1"/>
    </source>
</evidence>
<protein>
    <submittedName>
        <fullName evidence="2">Uncharacterized protein</fullName>
    </submittedName>
</protein>
<sequence length="73" mass="8202">MLGRPTLISSAPAAIRCRPSRAFAPQIAYTSASIDGSEIHESKNDSRSVKEDTPEEQEWFMKQQDSKDFTLGW</sequence>